<keyword evidence="3" id="KW-0812">Transmembrane</keyword>
<evidence type="ECO:0000256" key="5">
    <source>
        <dbReference type="ARBA" id="ARBA00023136"/>
    </source>
</evidence>
<protein>
    <submittedName>
        <fullName evidence="8">Protein white</fullName>
    </submittedName>
</protein>
<dbReference type="PANTHER" id="PTHR48041:SF63">
    <property type="entry name" value="EARLY GENE AT 23, ISOFORM C"/>
    <property type="match status" value="1"/>
</dbReference>
<evidence type="ECO:0000256" key="3">
    <source>
        <dbReference type="ARBA" id="ARBA00022692"/>
    </source>
</evidence>
<dbReference type="Gene3D" id="3.40.50.300">
    <property type="entry name" value="P-loop containing nucleotide triphosphate hydrolases"/>
    <property type="match status" value="1"/>
</dbReference>
<dbReference type="InterPro" id="IPR050352">
    <property type="entry name" value="ABCG_transporters"/>
</dbReference>
<feature type="non-terminal residue" evidence="8">
    <location>
        <position position="232"/>
    </location>
</feature>
<comment type="subcellular location">
    <subcellularLocation>
        <location evidence="1">Membrane</location>
        <topology evidence="1">Multi-pass membrane protein</topology>
    </subcellularLocation>
</comment>
<evidence type="ECO:0000259" key="7">
    <source>
        <dbReference type="Pfam" id="PF19055"/>
    </source>
</evidence>
<dbReference type="InterPro" id="IPR043926">
    <property type="entry name" value="ABCG_dom"/>
</dbReference>
<dbReference type="OrthoDB" id="66620at2759"/>
<dbReference type="AlphaFoldDB" id="A0A087SWL6"/>
<keyword evidence="2" id="KW-0813">Transport</keyword>
<dbReference type="STRING" id="407821.A0A087SWL6"/>
<feature type="domain" description="ABC transporter family G" evidence="7">
    <location>
        <begin position="20"/>
        <end position="76"/>
    </location>
</feature>
<name>A0A087SWL6_STEMI</name>
<evidence type="ECO:0000256" key="6">
    <source>
        <dbReference type="SAM" id="MobiDB-lite"/>
    </source>
</evidence>
<dbReference type="Pfam" id="PF19055">
    <property type="entry name" value="ABC2_membrane_7"/>
    <property type="match status" value="1"/>
</dbReference>
<organism evidence="8 9">
    <name type="scientific">Stegodyphus mimosarum</name>
    <name type="common">African social velvet spider</name>
    <dbReference type="NCBI Taxonomy" id="407821"/>
    <lineage>
        <taxon>Eukaryota</taxon>
        <taxon>Metazoa</taxon>
        <taxon>Ecdysozoa</taxon>
        <taxon>Arthropoda</taxon>
        <taxon>Chelicerata</taxon>
        <taxon>Arachnida</taxon>
        <taxon>Araneae</taxon>
        <taxon>Araneomorphae</taxon>
        <taxon>Entelegynae</taxon>
        <taxon>Eresoidea</taxon>
        <taxon>Eresidae</taxon>
        <taxon>Stegodyphus</taxon>
    </lineage>
</organism>
<dbReference type="InterPro" id="IPR027417">
    <property type="entry name" value="P-loop_NTPase"/>
</dbReference>
<evidence type="ECO:0000256" key="2">
    <source>
        <dbReference type="ARBA" id="ARBA00022448"/>
    </source>
</evidence>
<evidence type="ECO:0000313" key="8">
    <source>
        <dbReference type="EMBL" id="KFM57255.1"/>
    </source>
</evidence>
<feature type="compositionally biased region" description="Basic and acidic residues" evidence="6">
    <location>
        <begin position="183"/>
        <end position="193"/>
    </location>
</feature>
<accession>A0A087SWL6</accession>
<proteinExistence type="predicted"/>
<keyword evidence="9" id="KW-1185">Reference proteome</keyword>
<keyword evidence="4" id="KW-1133">Transmembrane helix</keyword>
<dbReference type="Proteomes" id="UP000054359">
    <property type="component" value="Unassembled WGS sequence"/>
</dbReference>
<gene>
    <name evidence="8" type="ORF">X975_02770</name>
</gene>
<keyword evidence="5" id="KW-0472">Membrane</keyword>
<evidence type="ECO:0000313" key="9">
    <source>
        <dbReference type="Proteomes" id="UP000054359"/>
    </source>
</evidence>
<dbReference type="GO" id="GO:0005886">
    <property type="term" value="C:plasma membrane"/>
    <property type="evidence" value="ECO:0007669"/>
    <property type="project" value="TreeGrafter"/>
</dbReference>
<dbReference type="EMBL" id="KK112286">
    <property type="protein sequence ID" value="KFM57255.1"/>
    <property type="molecule type" value="Genomic_DNA"/>
</dbReference>
<evidence type="ECO:0000256" key="1">
    <source>
        <dbReference type="ARBA" id="ARBA00004141"/>
    </source>
</evidence>
<reference evidence="8 9" key="1">
    <citation type="submission" date="2013-11" db="EMBL/GenBank/DDBJ databases">
        <title>Genome sequencing of Stegodyphus mimosarum.</title>
        <authorList>
            <person name="Bechsgaard J."/>
        </authorList>
    </citation>
    <scope>NUCLEOTIDE SEQUENCE [LARGE SCALE GENOMIC DNA]</scope>
</reference>
<sequence length="232" mass="26759">MMMLKQYAAEERKTVVVTVHQPSSQIFHMFDRILLLCRGQVAYFGQEKDVVDFFSNIGLCMEPHYNPADFILEQLKKGREIQEKIIAAAKEFKGDAEYSSEWTETETAELISSPYENEFRAIECPHCQITMWHKMQDRSCGKDPELEDKQVWGVPGETVITPSPVELRVILDDARKITTLCSKKDSVQDEDSGRSSWWSDGGRSRDEEPLYGPKWPISFLTQVRVLSQRNFV</sequence>
<dbReference type="SUPFAM" id="SSF52540">
    <property type="entry name" value="P-loop containing nucleoside triphosphate hydrolases"/>
    <property type="match status" value="1"/>
</dbReference>
<dbReference type="PANTHER" id="PTHR48041">
    <property type="entry name" value="ABC TRANSPORTER G FAMILY MEMBER 28"/>
    <property type="match status" value="1"/>
</dbReference>
<dbReference type="GO" id="GO:0140359">
    <property type="term" value="F:ABC-type transporter activity"/>
    <property type="evidence" value="ECO:0007669"/>
    <property type="project" value="InterPro"/>
</dbReference>
<evidence type="ECO:0000256" key="4">
    <source>
        <dbReference type="ARBA" id="ARBA00022989"/>
    </source>
</evidence>
<feature type="region of interest" description="Disordered" evidence="6">
    <location>
        <begin position="183"/>
        <end position="205"/>
    </location>
</feature>